<dbReference type="PROSITE" id="PS51421">
    <property type="entry name" value="RAS"/>
    <property type="match status" value="1"/>
</dbReference>
<dbReference type="STRING" id="35608.A0A2U1KQW6"/>
<evidence type="ECO:0000313" key="8">
    <source>
        <dbReference type="EMBL" id="PWA39152.1"/>
    </source>
</evidence>
<dbReference type="OrthoDB" id="9989112at2759"/>
<dbReference type="InterPro" id="IPR005225">
    <property type="entry name" value="Small_GTP-bd"/>
</dbReference>
<dbReference type="InterPro" id="IPR050209">
    <property type="entry name" value="Rab_GTPases_membrane_traffic"/>
</dbReference>
<evidence type="ECO:0000256" key="3">
    <source>
        <dbReference type="ARBA" id="ARBA00022741"/>
    </source>
</evidence>
<dbReference type="SUPFAM" id="SSF52540">
    <property type="entry name" value="P-loop containing nucleoside triphosphate hydrolases"/>
    <property type="match status" value="1"/>
</dbReference>
<evidence type="ECO:0000256" key="2">
    <source>
        <dbReference type="ARBA" id="ARBA00006270"/>
    </source>
</evidence>
<keyword evidence="3" id="KW-0547">Nucleotide-binding</keyword>
<dbReference type="GO" id="GO:0005886">
    <property type="term" value="C:plasma membrane"/>
    <property type="evidence" value="ECO:0007669"/>
    <property type="project" value="UniProtKB-SubCell"/>
</dbReference>
<evidence type="ECO:0000256" key="5">
    <source>
        <dbReference type="ARBA" id="ARBA00023136"/>
    </source>
</evidence>
<dbReference type="PROSITE" id="PS51419">
    <property type="entry name" value="RAB"/>
    <property type="match status" value="1"/>
</dbReference>
<dbReference type="PROSITE" id="PS51420">
    <property type="entry name" value="RHO"/>
    <property type="match status" value="1"/>
</dbReference>
<evidence type="ECO:0000256" key="4">
    <source>
        <dbReference type="ARBA" id="ARBA00023134"/>
    </source>
</evidence>
<dbReference type="AlphaFoldDB" id="A0A2U1KQW6"/>
<dbReference type="InterPro" id="IPR027417">
    <property type="entry name" value="P-loop_NTPase"/>
</dbReference>
<dbReference type="Pfam" id="PF00071">
    <property type="entry name" value="Ras"/>
    <property type="match status" value="1"/>
</dbReference>
<evidence type="ECO:0000256" key="1">
    <source>
        <dbReference type="ARBA" id="ARBA00004342"/>
    </source>
</evidence>
<dbReference type="PRINTS" id="PR00449">
    <property type="entry name" value="RASTRNSFRMNG"/>
</dbReference>
<evidence type="ECO:0000256" key="6">
    <source>
        <dbReference type="ARBA" id="ARBA00023288"/>
    </source>
</evidence>
<dbReference type="EMBL" id="PKPP01014905">
    <property type="protein sequence ID" value="PWA39152.1"/>
    <property type="molecule type" value="Genomic_DNA"/>
</dbReference>
<dbReference type="NCBIfam" id="TIGR00231">
    <property type="entry name" value="small_GTP"/>
    <property type="match status" value="1"/>
</dbReference>
<dbReference type="Proteomes" id="UP000245207">
    <property type="component" value="Unassembled WGS sequence"/>
</dbReference>
<sequence>MTSFTYTEDDYDYLYKIVVIGESGVGKSNLLMRFVKNQFNLESLPTVGVEFANRSIRIDDKIVKAQIWDISGMEKFRAIRDGYYKGILGAVIVYDITRKATFEKVGSWLKDLRDYNNHQDIAVMLVGNKADLGNLRVVSTHEGKAFSEREGLFFMETSALDAQNVNKAFTEVLTCIYHDTTKNLSARVVTPRIDQRGKPLVND</sequence>
<dbReference type="FunFam" id="3.40.50.300:FF:000067">
    <property type="entry name" value="ras-related protein RABA1f"/>
    <property type="match status" value="1"/>
</dbReference>
<dbReference type="SMART" id="SM00175">
    <property type="entry name" value="RAB"/>
    <property type="match status" value="1"/>
</dbReference>
<keyword evidence="4" id="KW-0342">GTP-binding</keyword>
<dbReference type="GO" id="GO:0005525">
    <property type="term" value="F:GTP binding"/>
    <property type="evidence" value="ECO:0007669"/>
    <property type="project" value="UniProtKB-KW"/>
</dbReference>
<keyword evidence="6" id="KW-0449">Lipoprotein</keyword>
<protein>
    <submittedName>
        <fullName evidence="8">Ras-related protein Rab11B</fullName>
    </submittedName>
</protein>
<keyword evidence="5" id="KW-0472">Membrane</keyword>
<dbReference type="Gene3D" id="3.40.50.300">
    <property type="entry name" value="P-loop containing nucleotide triphosphate hydrolases"/>
    <property type="match status" value="1"/>
</dbReference>
<dbReference type="SMART" id="SM00174">
    <property type="entry name" value="RHO"/>
    <property type="match status" value="1"/>
</dbReference>
<comment type="similarity">
    <text evidence="2">Belongs to the small GTPase superfamily. Rab family.</text>
</comment>
<gene>
    <name evidence="8" type="ORF">CTI12_AA574770</name>
</gene>
<dbReference type="SMART" id="SM00176">
    <property type="entry name" value="RAN"/>
    <property type="match status" value="1"/>
</dbReference>
<organism evidence="8 9">
    <name type="scientific">Artemisia annua</name>
    <name type="common">Sweet wormwood</name>
    <dbReference type="NCBI Taxonomy" id="35608"/>
    <lineage>
        <taxon>Eukaryota</taxon>
        <taxon>Viridiplantae</taxon>
        <taxon>Streptophyta</taxon>
        <taxon>Embryophyta</taxon>
        <taxon>Tracheophyta</taxon>
        <taxon>Spermatophyta</taxon>
        <taxon>Magnoliopsida</taxon>
        <taxon>eudicotyledons</taxon>
        <taxon>Gunneridae</taxon>
        <taxon>Pentapetalae</taxon>
        <taxon>asterids</taxon>
        <taxon>campanulids</taxon>
        <taxon>Asterales</taxon>
        <taxon>Asteraceae</taxon>
        <taxon>Asteroideae</taxon>
        <taxon>Anthemideae</taxon>
        <taxon>Artemisiinae</taxon>
        <taxon>Artemisia</taxon>
    </lineage>
</organism>
<comment type="subcellular location">
    <subcellularLocation>
        <location evidence="1">Cell membrane</location>
        <topology evidence="1">Lipid-anchor</topology>
        <orientation evidence="1">Cytoplasmic side</orientation>
    </subcellularLocation>
</comment>
<dbReference type="SMART" id="SM00173">
    <property type="entry name" value="RAS"/>
    <property type="match status" value="1"/>
</dbReference>
<name>A0A2U1KQW6_ARTAN</name>
<comment type="caution">
    <text evidence="8">The sequence shown here is derived from an EMBL/GenBank/DDBJ whole genome shotgun (WGS) entry which is preliminary data.</text>
</comment>
<reference evidence="8 9" key="1">
    <citation type="journal article" date="2018" name="Mol. Plant">
        <title>The genome of Artemisia annua provides insight into the evolution of Asteraceae family and artemisinin biosynthesis.</title>
        <authorList>
            <person name="Shen Q."/>
            <person name="Zhang L."/>
            <person name="Liao Z."/>
            <person name="Wang S."/>
            <person name="Yan T."/>
            <person name="Shi P."/>
            <person name="Liu M."/>
            <person name="Fu X."/>
            <person name="Pan Q."/>
            <person name="Wang Y."/>
            <person name="Lv Z."/>
            <person name="Lu X."/>
            <person name="Zhang F."/>
            <person name="Jiang W."/>
            <person name="Ma Y."/>
            <person name="Chen M."/>
            <person name="Hao X."/>
            <person name="Li L."/>
            <person name="Tang Y."/>
            <person name="Lv G."/>
            <person name="Zhou Y."/>
            <person name="Sun X."/>
            <person name="Brodelius P.E."/>
            <person name="Rose J.K.C."/>
            <person name="Tang K."/>
        </authorList>
    </citation>
    <scope>NUCLEOTIDE SEQUENCE [LARGE SCALE GENOMIC DNA]</scope>
    <source>
        <strain evidence="9">cv. Huhao1</strain>
        <tissue evidence="8">Leaf</tissue>
    </source>
</reference>
<dbReference type="GO" id="GO:0003924">
    <property type="term" value="F:GTPase activity"/>
    <property type="evidence" value="ECO:0007669"/>
    <property type="project" value="InterPro"/>
</dbReference>
<dbReference type="PANTHER" id="PTHR47979">
    <property type="entry name" value="DRAB11-RELATED"/>
    <property type="match status" value="1"/>
</dbReference>
<accession>A0A2U1KQW6</accession>
<keyword evidence="7" id="KW-0636">Prenylation</keyword>
<keyword evidence="9" id="KW-1185">Reference proteome</keyword>
<evidence type="ECO:0000313" key="9">
    <source>
        <dbReference type="Proteomes" id="UP000245207"/>
    </source>
</evidence>
<evidence type="ECO:0000256" key="7">
    <source>
        <dbReference type="ARBA" id="ARBA00023289"/>
    </source>
</evidence>
<proteinExistence type="inferred from homology"/>
<dbReference type="InterPro" id="IPR001806">
    <property type="entry name" value="Small_GTPase"/>
</dbReference>